<evidence type="ECO:0000256" key="5">
    <source>
        <dbReference type="ARBA" id="ARBA00023136"/>
    </source>
</evidence>
<dbReference type="PANTHER" id="PTHR43507:SF1">
    <property type="entry name" value="NADH-UBIQUINONE OXIDOREDUCTASE CHAIN 4"/>
    <property type="match status" value="1"/>
</dbReference>
<feature type="transmembrane region" description="Helical" evidence="7">
    <location>
        <begin position="357"/>
        <end position="376"/>
    </location>
</feature>
<evidence type="ECO:0000256" key="2">
    <source>
        <dbReference type="ARBA" id="ARBA00009025"/>
    </source>
</evidence>
<dbReference type="RefSeq" id="WP_119314503.1">
    <property type="nucleotide sequence ID" value="NZ_QXDL01000042.1"/>
</dbReference>
<proteinExistence type="inferred from homology"/>
<feature type="transmembrane region" description="Helical" evidence="7">
    <location>
        <begin position="290"/>
        <end position="311"/>
    </location>
</feature>
<keyword evidence="5 7" id="KW-0472">Membrane</keyword>
<feature type="transmembrane region" description="Helical" evidence="7">
    <location>
        <begin position="396"/>
        <end position="416"/>
    </location>
</feature>
<feature type="transmembrane region" description="Helical" evidence="7">
    <location>
        <begin position="232"/>
        <end position="252"/>
    </location>
</feature>
<evidence type="ECO:0000313" key="10">
    <source>
        <dbReference type="Proteomes" id="UP000265715"/>
    </source>
</evidence>
<dbReference type="GO" id="GO:0042773">
    <property type="term" value="P:ATP synthesis coupled electron transport"/>
    <property type="evidence" value="ECO:0007669"/>
    <property type="project" value="InterPro"/>
</dbReference>
<dbReference type="GO" id="GO:0008137">
    <property type="term" value="F:NADH dehydrogenase (ubiquinone) activity"/>
    <property type="evidence" value="ECO:0007669"/>
    <property type="project" value="InterPro"/>
</dbReference>
<keyword evidence="4 7" id="KW-1133">Transmembrane helix</keyword>
<feature type="transmembrane region" description="Helical" evidence="7">
    <location>
        <begin position="317"/>
        <end position="336"/>
    </location>
</feature>
<gene>
    <name evidence="9" type="ORF">Mterra_01344</name>
</gene>
<dbReference type="PRINTS" id="PR01437">
    <property type="entry name" value="NUOXDRDTASE4"/>
</dbReference>
<dbReference type="InterPro" id="IPR001750">
    <property type="entry name" value="ND/Mrp_TM"/>
</dbReference>
<dbReference type="InterPro" id="IPR010227">
    <property type="entry name" value="NADH_Q_OxRdtase_chainM/4"/>
</dbReference>
<keyword evidence="9" id="KW-0560">Oxidoreductase</keyword>
<dbReference type="GO" id="GO:0016020">
    <property type="term" value="C:membrane"/>
    <property type="evidence" value="ECO:0007669"/>
    <property type="project" value="UniProtKB-SubCell"/>
</dbReference>
<reference evidence="9 10" key="1">
    <citation type="submission" date="2018-08" db="EMBL/GenBank/DDBJ databases">
        <title>Meiothermus terrae DSM 26712 genome sequencing project.</title>
        <authorList>
            <person name="Da Costa M.S."/>
            <person name="Albuquerque L."/>
            <person name="Raposo P."/>
            <person name="Froufe H.J.C."/>
            <person name="Barroso C.S."/>
            <person name="Egas C."/>
        </authorList>
    </citation>
    <scope>NUCLEOTIDE SEQUENCE [LARGE SCALE GENOMIC DNA]</scope>
    <source>
        <strain evidence="9 10">DSM 26712</strain>
    </source>
</reference>
<sequence length="475" mass="50177">MDALVHAGLFLPLLAGIALLIWPSLGRTFAVAAAGVTFLLAAWLFAGLQGEGAGYASQTLLLEPIQMYYALSLDGVGLMLWLAVSLTTLLALYVAQVPTRMLGWALLMETGLLGIFAAADLVLFYVFFEATLIPALLMLGLYGGRERLKAAYTFALFTLVGSLPMLAAVFAVRYLGGAPSFLHADLAANPVSGAAATWVFLGFLVAFAVKTPLFPLHAWLPSFHAENHPSGLADAMGTLYKVGLFAFFKWAIPLAPEGFAQFQGLLLLLAAFGAIYAAWLAFAARDWKRLLAYGGVSHMGLGALGLFSGHAEGVTGALFLLAASMVYTGGLFLVVGRIAERTETLEIGPVRGIAKSAPALSVLTMFLVMAMIGLPGLSGFPGEFMALLGAWKASPWLTFVAFTAVIAAAAYALTAYQALFQESPNRTVPDLTPREWVFGVAVVASTLLVGLYPKMFTELIHPVSEALAKLLGGGA</sequence>
<keyword evidence="10" id="KW-1185">Reference proteome</keyword>
<protein>
    <submittedName>
        <fullName evidence="9">NADH-quinone oxidoreductase subunit 13</fullName>
        <ecNumber evidence="9">1.6.5.11</ecNumber>
    </submittedName>
</protein>
<comment type="subcellular location">
    <subcellularLocation>
        <location evidence="1">Endomembrane system</location>
        <topology evidence="1">Multi-pass membrane protein</topology>
    </subcellularLocation>
    <subcellularLocation>
        <location evidence="6">Membrane</location>
        <topology evidence="6">Multi-pass membrane protein</topology>
    </subcellularLocation>
</comment>
<evidence type="ECO:0000256" key="3">
    <source>
        <dbReference type="ARBA" id="ARBA00022692"/>
    </source>
</evidence>
<dbReference type="GO" id="GO:0015990">
    <property type="term" value="P:electron transport coupled proton transport"/>
    <property type="evidence" value="ECO:0007669"/>
    <property type="project" value="TreeGrafter"/>
</dbReference>
<evidence type="ECO:0000256" key="7">
    <source>
        <dbReference type="SAM" id="Phobius"/>
    </source>
</evidence>
<comment type="caution">
    <text evidence="9">The sequence shown here is derived from an EMBL/GenBank/DDBJ whole genome shotgun (WGS) entry which is preliminary data.</text>
</comment>
<dbReference type="NCBIfam" id="TIGR01972">
    <property type="entry name" value="NDH_I_M"/>
    <property type="match status" value="1"/>
</dbReference>
<dbReference type="GO" id="GO:0012505">
    <property type="term" value="C:endomembrane system"/>
    <property type="evidence" value="ECO:0007669"/>
    <property type="project" value="UniProtKB-SubCell"/>
</dbReference>
<organism evidence="9 10">
    <name type="scientific">Calidithermus terrae</name>
    <dbReference type="NCBI Taxonomy" id="1408545"/>
    <lineage>
        <taxon>Bacteria</taxon>
        <taxon>Thermotogati</taxon>
        <taxon>Deinococcota</taxon>
        <taxon>Deinococci</taxon>
        <taxon>Thermales</taxon>
        <taxon>Thermaceae</taxon>
        <taxon>Calidithermus</taxon>
    </lineage>
</organism>
<feature type="transmembrane region" description="Helical" evidence="7">
    <location>
        <begin position="154"/>
        <end position="175"/>
    </location>
</feature>
<dbReference type="GO" id="GO:0003954">
    <property type="term" value="F:NADH dehydrogenase activity"/>
    <property type="evidence" value="ECO:0007669"/>
    <property type="project" value="TreeGrafter"/>
</dbReference>
<feature type="transmembrane region" description="Helical" evidence="7">
    <location>
        <begin position="195"/>
        <end position="220"/>
    </location>
</feature>
<comment type="similarity">
    <text evidence="2">Belongs to the complex I subunit 4 family.</text>
</comment>
<feature type="transmembrane region" description="Helical" evidence="7">
    <location>
        <begin position="436"/>
        <end position="453"/>
    </location>
</feature>
<evidence type="ECO:0000256" key="1">
    <source>
        <dbReference type="ARBA" id="ARBA00004127"/>
    </source>
</evidence>
<evidence type="ECO:0000256" key="4">
    <source>
        <dbReference type="ARBA" id="ARBA00022989"/>
    </source>
</evidence>
<feature type="transmembrane region" description="Helical" evidence="7">
    <location>
        <begin position="101"/>
        <end position="118"/>
    </location>
</feature>
<dbReference type="AlphaFoldDB" id="A0A399EQ70"/>
<dbReference type="Pfam" id="PF00361">
    <property type="entry name" value="Proton_antipo_M"/>
    <property type="match status" value="1"/>
</dbReference>
<dbReference type="EC" id="1.6.5.11" evidence="9"/>
<dbReference type="InterPro" id="IPR003918">
    <property type="entry name" value="NADH_UbQ_OxRdtase"/>
</dbReference>
<feature type="transmembrane region" description="Helical" evidence="7">
    <location>
        <begin position="29"/>
        <end position="48"/>
    </location>
</feature>
<keyword evidence="3 6" id="KW-0812">Transmembrane</keyword>
<dbReference type="GO" id="GO:0048039">
    <property type="term" value="F:ubiquinone binding"/>
    <property type="evidence" value="ECO:0007669"/>
    <property type="project" value="TreeGrafter"/>
</dbReference>
<feature type="transmembrane region" description="Helical" evidence="7">
    <location>
        <begin position="68"/>
        <end position="94"/>
    </location>
</feature>
<dbReference type="EMBL" id="QXDL01000042">
    <property type="protein sequence ID" value="RIH86804.1"/>
    <property type="molecule type" value="Genomic_DNA"/>
</dbReference>
<evidence type="ECO:0000313" key="9">
    <source>
        <dbReference type="EMBL" id="RIH86804.1"/>
    </source>
</evidence>
<feature type="transmembrane region" description="Helical" evidence="7">
    <location>
        <begin position="264"/>
        <end position="283"/>
    </location>
</feature>
<dbReference type="OrthoDB" id="9811718at2"/>
<feature type="transmembrane region" description="Helical" evidence="7">
    <location>
        <begin position="6"/>
        <end position="22"/>
    </location>
</feature>
<dbReference type="PANTHER" id="PTHR43507">
    <property type="entry name" value="NADH-UBIQUINONE OXIDOREDUCTASE CHAIN 4"/>
    <property type="match status" value="1"/>
</dbReference>
<evidence type="ECO:0000259" key="8">
    <source>
        <dbReference type="Pfam" id="PF00361"/>
    </source>
</evidence>
<name>A0A399EQ70_9DEIN</name>
<accession>A0A399EQ70</accession>
<evidence type="ECO:0000256" key="6">
    <source>
        <dbReference type="RuleBase" id="RU000320"/>
    </source>
</evidence>
<feature type="domain" description="NADH:quinone oxidoreductase/Mrp antiporter transmembrane" evidence="8">
    <location>
        <begin position="118"/>
        <end position="406"/>
    </location>
</feature>
<feature type="transmembrane region" description="Helical" evidence="7">
    <location>
        <begin position="124"/>
        <end position="142"/>
    </location>
</feature>
<dbReference type="Proteomes" id="UP000265715">
    <property type="component" value="Unassembled WGS sequence"/>
</dbReference>